<keyword evidence="2" id="KW-1185">Reference proteome</keyword>
<accession>A0A0H1B8S2</accession>
<dbReference type="AlphaFoldDB" id="A0A0H1B8S2"/>
<gene>
    <name evidence="1" type="ORF">EMPG_10883</name>
</gene>
<dbReference type="Proteomes" id="UP000053573">
    <property type="component" value="Unassembled WGS sequence"/>
</dbReference>
<reference evidence="2" key="1">
    <citation type="journal article" date="2015" name="PLoS Genet.">
        <title>The dynamic genome and transcriptome of the human fungal pathogen Blastomyces and close relative Emmonsia.</title>
        <authorList>
            <person name="Munoz J.F."/>
            <person name="Gauthier G.M."/>
            <person name="Desjardins C.A."/>
            <person name="Gallo J.E."/>
            <person name="Holder J."/>
            <person name="Sullivan T.D."/>
            <person name="Marty A.J."/>
            <person name="Carmen J.C."/>
            <person name="Chen Z."/>
            <person name="Ding L."/>
            <person name="Gujja S."/>
            <person name="Magrini V."/>
            <person name="Misas E."/>
            <person name="Mitreva M."/>
            <person name="Priest M."/>
            <person name="Saif S."/>
            <person name="Whiston E.A."/>
            <person name="Young S."/>
            <person name="Zeng Q."/>
            <person name="Goldman W.E."/>
            <person name="Mardis E.R."/>
            <person name="Taylor J.W."/>
            <person name="McEwen J.G."/>
            <person name="Clay O.K."/>
            <person name="Klein B.S."/>
            <person name="Cuomo C.A."/>
        </authorList>
    </citation>
    <scope>NUCLEOTIDE SEQUENCE [LARGE SCALE GENOMIC DNA]</scope>
    <source>
        <strain evidence="2">UAMH 139</strain>
    </source>
</reference>
<comment type="caution">
    <text evidence="1">The sequence shown here is derived from an EMBL/GenBank/DDBJ whole genome shotgun (WGS) entry which is preliminary data.</text>
</comment>
<proteinExistence type="predicted"/>
<evidence type="ECO:0000313" key="2">
    <source>
        <dbReference type="Proteomes" id="UP000053573"/>
    </source>
</evidence>
<organism evidence="1 2">
    <name type="scientific">Blastomyces silverae</name>
    <dbReference type="NCBI Taxonomy" id="2060906"/>
    <lineage>
        <taxon>Eukaryota</taxon>
        <taxon>Fungi</taxon>
        <taxon>Dikarya</taxon>
        <taxon>Ascomycota</taxon>
        <taxon>Pezizomycotina</taxon>
        <taxon>Eurotiomycetes</taxon>
        <taxon>Eurotiomycetidae</taxon>
        <taxon>Onygenales</taxon>
        <taxon>Ajellomycetaceae</taxon>
        <taxon>Blastomyces</taxon>
    </lineage>
</organism>
<evidence type="ECO:0000313" key="1">
    <source>
        <dbReference type="EMBL" id="KLJ05666.1"/>
    </source>
</evidence>
<name>A0A0H1B8S2_9EURO</name>
<protein>
    <submittedName>
        <fullName evidence="1">Uncharacterized protein</fullName>
    </submittedName>
</protein>
<sequence>MGRQLPGEDEIHKKIHEQVREEPFNCRCFNCRHCNSQCRRCDRESRALKTD</sequence>
<dbReference type="EMBL" id="LDEV01003562">
    <property type="protein sequence ID" value="KLJ05666.1"/>
    <property type="molecule type" value="Genomic_DNA"/>
</dbReference>